<dbReference type="RefSeq" id="WP_301665229.1">
    <property type="nucleotide sequence ID" value="NZ_VCYH01000013.1"/>
</dbReference>
<dbReference type="Pfam" id="PF06897">
    <property type="entry name" value="DUF1269"/>
    <property type="match status" value="1"/>
</dbReference>
<dbReference type="Proteomes" id="UP001168338">
    <property type="component" value="Unassembled WGS sequence"/>
</dbReference>
<proteinExistence type="predicted"/>
<comment type="caution">
    <text evidence="1">The sequence shown here is derived from an EMBL/GenBank/DDBJ whole genome shotgun (WGS) entry which is preliminary data.</text>
</comment>
<sequence length="188" mass="19981">MAEVMYGPMHLLVIGFENPDFHGQIRRALGSAMEKGVVRLIDLRFVWKDADGNVTAMEATQLDEEERQRFGAAVGALIGLGAGGMEGARRGAEMGAMAAAEKNYGMDQDDVREEVIAAIPNNSAAAVLLIEHLWAKDLKGALRDAHGSLIAQGIIEPEALVMAGAALREAVEAAEEEEGKTLVAASVR</sequence>
<evidence type="ECO:0000313" key="2">
    <source>
        <dbReference type="Proteomes" id="UP001168338"/>
    </source>
</evidence>
<dbReference type="InterPro" id="IPR009200">
    <property type="entry name" value="DUF1269_membrane"/>
</dbReference>
<protein>
    <submittedName>
        <fullName evidence="1">DUF1269 domain-containing protein</fullName>
    </submittedName>
</protein>
<reference evidence="1" key="1">
    <citation type="submission" date="2019-05" db="EMBL/GenBank/DDBJ databases">
        <title>Methanoculleus sp. FWC-SCC1, a methanogenic archaeon isolated from deep marine cold seep.</title>
        <authorList>
            <person name="Chen Y.-W."/>
            <person name="Chen S.-C."/>
            <person name="Teng N.-H."/>
            <person name="Lai M.-C."/>
        </authorList>
    </citation>
    <scope>NUCLEOTIDE SEQUENCE</scope>
    <source>
        <strain evidence="1">FWC-SCC1</strain>
    </source>
</reference>
<organism evidence="1 2">
    <name type="scientific">Methanoculleus frigidifontis</name>
    <dbReference type="NCBI Taxonomy" id="2584085"/>
    <lineage>
        <taxon>Archaea</taxon>
        <taxon>Methanobacteriati</taxon>
        <taxon>Methanobacteriota</taxon>
        <taxon>Stenosarchaea group</taxon>
        <taxon>Methanomicrobia</taxon>
        <taxon>Methanomicrobiales</taxon>
        <taxon>Methanomicrobiaceae</taxon>
        <taxon>Methanoculleus</taxon>
    </lineage>
</organism>
<evidence type="ECO:0000313" key="1">
    <source>
        <dbReference type="EMBL" id="MDN7026026.1"/>
    </source>
</evidence>
<gene>
    <name evidence="1" type="ORF">FGU65_14225</name>
</gene>
<name>A0ABT8MDQ3_9EURY</name>
<accession>A0ABT8MDQ3</accession>
<keyword evidence="2" id="KW-1185">Reference proteome</keyword>
<dbReference type="EMBL" id="VCYH01000013">
    <property type="protein sequence ID" value="MDN7026026.1"/>
    <property type="molecule type" value="Genomic_DNA"/>
</dbReference>